<feature type="transmembrane region" description="Helical" evidence="9">
    <location>
        <begin position="49"/>
        <end position="68"/>
    </location>
</feature>
<dbReference type="AlphaFoldDB" id="A0A1G9DX57"/>
<comment type="similarity">
    <text evidence="8">Belongs to the TsuA/YedE (TC 9.B.102) family.</text>
</comment>
<evidence type="ECO:0000256" key="3">
    <source>
        <dbReference type="ARBA" id="ARBA00022475"/>
    </source>
</evidence>
<protein>
    <submittedName>
        <fullName evidence="10">Uncharacterized protein</fullName>
    </submittedName>
</protein>
<evidence type="ECO:0000256" key="2">
    <source>
        <dbReference type="ARBA" id="ARBA00022448"/>
    </source>
</evidence>
<dbReference type="GO" id="GO:0005886">
    <property type="term" value="C:plasma membrane"/>
    <property type="evidence" value="ECO:0007669"/>
    <property type="project" value="UniProtKB-SubCell"/>
</dbReference>
<evidence type="ECO:0000256" key="5">
    <source>
        <dbReference type="ARBA" id="ARBA00022692"/>
    </source>
</evidence>
<dbReference type="RefSeq" id="WP_176755264.1">
    <property type="nucleotide sequence ID" value="NZ_FNFX01000004.1"/>
</dbReference>
<keyword evidence="7 9" id="KW-0472">Membrane</keyword>
<gene>
    <name evidence="10" type="ORF">SAMN05192566_2037</name>
</gene>
<reference evidence="11" key="1">
    <citation type="submission" date="2016-10" db="EMBL/GenBank/DDBJ databases">
        <authorList>
            <person name="Varghese N."/>
            <person name="Submissions S."/>
        </authorList>
    </citation>
    <scope>NUCLEOTIDE SEQUENCE [LARGE SCALE GENOMIC DNA]</scope>
    <source>
        <strain evidence="11">CBMB127</strain>
    </source>
</reference>
<feature type="transmembrane region" description="Helical" evidence="9">
    <location>
        <begin position="74"/>
        <end position="96"/>
    </location>
</feature>
<evidence type="ECO:0000313" key="11">
    <source>
        <dbReference type="Proteomes" id="UP000198629"/>
    </source>
</evidence>
<evidence type="ECO:0000256" key="9">
    <source>
        <dbReference type="SAM" id="Phobius"/>
    </source>
</evidence>
<feature type="transmembrane region" description="Helical" evidence="9">
    <location>
        <begin position="117"/>
        <end position="134"/>
    </location>
</feature>
<keyword evidence="11" id="KW-1185">Reference proteome</keyword>
<evidence type="ECO:0000256" key="6">
    <source>
        <dbReference type="ARBA" id="ARBA00022989"/>
    </source>
</evidence>
<dbReference type="EMBL" id="FNFX01000004">
    <property type="protein sequence ID" value="SDK68400.1"/>
    <property type="molecule type" value="Genomic_DNA"/>
</dbReference>
<feature type="transmembrane region" description="Helical" evidence="9">
    <location>
        <begin position="6"/>
        <end position="28"/>
    </location>
</feature>
<organism evidence="10 11">
    <name type="scientific">Methylophilus rhizosphaerae</name>
    <dbReference type="NCBI Taxonomy" id="492660"/>
    <lineage>
        <taxon>Bacteria</taxon>
        <taxon>Pseudomonadati</taxon>
        <taxon>Pseudomonadota</taxon>
        <taxon>Betaproteobacteria</taxon>
        <taxon>Nitrosomonadales</taxon>
        <taxon>Methylophilaceae</taxon>
        <taxon>Methylophilus</taxon>
    </lineage>
</organism>
<evidence type="ECO:0000256" key="1">
    <source>
        <dbReference type="ARBA" id="ARBA00004429"/>
    </source>
</evidence>
<keyword evidence="3" id="KW-1003">Cell membrane</keyword>
<proteinExistence type="inferred from homology"/>
<dbReference type="PANTHER" id="PTHR30574:SF1">
    <property type="entry name" value="SULPHUR TRANSPORT DOMAIN-CONTAINING PROTEIN"/>
    <property type="match status" value="1"/>
</dbReference>
<keyword evidence="5 9" id="KW-0812">Transmembrane</keyword>
<dbReference type="InterPro" id="IPR007272">
    <property type="entry name" value="Sulf_transp_TsuA/YedE"/>
</dbReference>
<evidence type="ECO:0000256" key="4">
    <source>
        <dbReference type="ARBA" id="ARBA00022519"/>
    </source>
</evidence>
<dbReference type="Proteomes" id="UP000198629">
    <property type="component" value="Unassembled WGS sequence"/>
</dbReference>
<evidence type="ECO:0000256" key="8">
    <source>
        <dbReference type="ARBA" id="ARBA00035655"/>
    </source>
</evidence>
<comment type="subcellular location">
    <subcellularLocation>
        <location evidence="1">Cell inner membrane</location>
        <topology evidence="1">Multi-pass membrane protein</topology>
    </subcellularLocation>
</comment>
<keyword evidence="6 9" id="KW-1133">Transmembrane helix</keyword>
<accession>A0A1G9DX57</accession>
<evidence type="ECO:0000256" key="7">
    <source>
        <dbReference type="ARBA" id="ARBA00023136"/>
    </source>
</evidence>
<dbReference type="Pfam" id="PF04143">
    <property type="entry name" value="Sulf_transp"/>
    <property type="match status" value="1"/>
</dbReference>
<name>A0A1G9DX57_9PROT</name>
<keyword evidence="4" id="KW-0997">Cell inner membrane</keyword>
<keyword evidence="2" id="KW-0813">Transport</keyword>
<dbReference type="PANTHER" id="PTHR30574">
    <property type="entry name" value="INNER MEMBRANE PROTEIN YEDE"/>
    <property type="match status" value="1"/>
</dbReference>
<sequence length="141" mass="14962">MTTFTPLQSLTGGLLIGFSTWLMIRWLGKVAGISGIVGQLWSARRGDRGWRFAFAAGLLLSPLLYRLFAPLPAVQLAATTSWLIIAGMLVGFGSRLGSGCTSGHGVCGLSRLSRRSLVATLAFMATAMLVVWLVRHGLVAG</sequence>
<dbReference type="STRING" id="492660.SAMN05192566_2037"/>
<evidence type="ECO:0000313" key="10">
    <source>
        <dbReference type="EMBL" id="SDK68400.1"/>
    </source>
</evidence>